<protein>
    <submittedName>
        <fullName evidence="2">YqgE/AlgH family protein</fullName>
    </submittedName>
</protein>
<sequence>MLSNFNPQQGSLLLSEPFMLDPNFQRSVVLLCEHSDEDGSVGLVLNQPSSLLLKDVMSDMPNAEYQLFVGGPVGQDSIQFIHKCYDRLNSGIEIKENLFWGGNFEALKLLINDRAIGLEEIKFFIGYSGWSGGQLNKELKENTWMIGNSFDPDIVFVNDEENLWKEAVISLGPRYAHVAGFPQNPMWN</sequence>
<name>A0ABV6HKK1_9SPHI</name>
<evidence type="ECO:0000313" key="3">
    <source>
        <dbReference type="Proteomes" id="UP001589774"/>
    </source>
</evidence>
<organism evidence="2 3">
    <name type="scientific">Olivibacter oleidegradans</name>
    <dbReference type="NCBI Taxonomy" id="760123"/>
    <lineage>
        <taxon>Bacteria</taxon>
        <taxon>Pseudomonadati</taxon>
        <taxon>Bacteroidota</taxon>
        <taxon>Sphingobacteriia</taxon>
        <taxon>Sphingobacteriales</taxon>
        <taxon>Sphingobacteriaceae</taxon>
        <taxon>Olivibacter</taxon>
    </lineage>
</organism>
<dbReference type="InterPro" id="IPR003774">
    <property type="entry name" value="AlgH-like"/>
</dbReference>
<dbReference type="PANTHER" id="PTHR30327:SF1">
    <property type="entry name" value="UPF0301 PROTEIN YQGE"/>
    <property type="match status" value="1"/>
</dbReference>
<comment type="similarity">
    <text evidence="1">Belongs to the UPF0301 (AlgH) family.</text>
</comment>
<keyword evidence="3" id="KW-1185">Reference proteome</keyword>
<dbReference type="EMBL" id="JBHLWO010000002">
    <property type="protein sequence ID" value="MFC0319162.1"/>
    <property type="molecule type" value="Genomic_DNA"/>
</dbReference>
<dbReference type="Pfam" id="PF02622">
    <property type="entry name" value="DUF179"/>
    <property type="match status" value="1"/>
</dbReference>
<evidence type="ECO:0000256" key="1">
    <source>
        <dbReference type="ARBA" id="ARBA00009600"/>
    </source>
</evidence>
<dbReference type="Gene3D" id="3.40.1740.10">
    <property type="entry name" value="VC0467-like"/>
    <property type="match status" value="1"/>
</dbReference>
<proteinExistence type="inferred from homology"/>
<comment type="caution">
    <text evidence="2">The sequence shown here is derived from an EMBL/GenBank/DDBJ whole genome shotgun (WGS) entry which is preliminary data.</text>
</comment>
<gene>
    <name evidence="2" type="ORF">ACFFI0_12630</name>
</gene>
<dbReference type="SUPFAM" id="SSF143456">
    <property type="entry name" value="VC0467-like"/>
    <property type="match status" value="1"/>
</dbReference>
<reference evidence="2 3" key="1">
    <citation type="submission" date="2024-09" db="EMBL/GenBank/DDBJ databases">
        <authorList>
            <person name="Sun Q."/>
            <person name="Mori K."/>
        </authorList>
    </citation>
    <scope>NUCLEOTIDE SEQUENCE [LARGE SCALE GENOMIC DNA]</scope>
    <source>
        <strain evidence="2 3">CCM 7765</strain>
    </source>
</reference>
<dbReference type="RefSeq" id="WP_130857799.1">
    <property type="nucleotide sequence ID" value="NZ_JBHLWO010000002.1"/>
</dbReference>
<evidence type="ECO:0000313" key="2">
    <source>
        <dbReference type="EMBL" id="MFC0319162.1"/>
    </source>
</evidence>
<accession>A0ABV6HKK1</accession>
<dbReference type="PANTHER" id="PTHR30327">
    <property type="entry name" value="UNCHARACTERIZED PROTEIN YQGE"/>
    <property type="match status" value="1"/>
</dbReference>
<dbReference type="Proteomes" id="UP001589774">
    <property type="component" value="Unassembled WGS sequence"/>
</dbReference>